<evidence type="ECO:0000256" key="4">
    <source>
        <dbReference type="SAM" id="MobiDB-lite"/>
    </source>
</evidence>
<dbReference type="Pfam" id="PF00501">
    <property type="entry name" value="AMP-binding"/>
    <property type="match status" value="3"/>
</dbReference>
<dbReference type="InterPro" id="IPR009081">
    <property type="entry name" value="PP-bd_ACP"/>
</dbReference>
<feature type="domain" description="Carrier" evidence="5">
    <location>
        <begin position="4305"/>
        <end position="4381"/>
    </location>
</feature>
<dbReference type="GO" id="GO:0031177">
    <property type="term" value="F:phosphopantetheine binding"/>
    <property type="evidence" value="ECO:0007669"/>
    <property type="project" value="InterPro"/>
</dbReference>
<feature type="domain" description="Carrier" evidence="5">
    <location>
        <begin position="551"/>
        <end position="627"/>
    </location>
</feature>
<evidence type="ECO:0000259" key="5">
    <source>
        <dbReference type="PROSITE" id="PS50075"/>
    </source>
</evidence>
<dbReference type="FunFam" id="3.40.50.12780:FF:000014">
    <property type="entry name" value="Nonribosomal peptide synthetase 1"/>
    <property type="match status" value="1"/>
</dbReference>
<dbReference type="SMART" id="SM00823">
    <property type="entry name" value="PKS_PP"/>
    <property type="match status" value="5"/>
</dbReference>
<dbReference type="EMBL" id="WWBZ02000022">
    <property type="protein sequence ID" value="KAF4307517.1"/>
    <property type="molecule type" value="Genomic_DNA"/>
</dbReference>
<sequence length="4909" mass="532384">MKAPTRRQSSIHDYLITDLIAEHCQIRPDAEAICSSDGQSISYRALDETSRRVAAKLVTLGVGPEVIVPLCFEKSIWTVIAIVAVLKAGGAFVLLDPAHPTERLETIITKCKATAAITSRTSQKRLSQLLPTALPLDEHALAQLAPAARDPPTTATPSTAAYVVYTSGSTGTPKGAVIEHGAFCAGAVGHAAAMRMDGASRVVQFASYNFDASITEMLTTLVVGGCVCVVAEAARLDPAAFTAAVTGMRGNFALLTASFIGALPDDGLRGLRTLVQGGEALPAAVLARWAGRVTLMNAYGQVEASVVSTCTAAIPRQGSDGRSIGTAVAGRCWVVDPEDANKMVHPGGIGELLVEGPHVGRGYLDEPEKTAAVFIRRPVWHTRMFPAEADPRALRFYRTGDLVVQEADGTFTFAGRKDEQVKVNGQRIEVGEIEHQFKLAMDPPRDVVVELVKRKTNSGTRGTLVAFVALGQDSDGDEVADRQLLEKEMAVTEAKVRTVLPKFMIPATYLAVEQIPISLNGKVDRKSLRALGEARLSQRKHSAPKTTPEIKEFTQAEEQIRQIWRRVLNVPAENIERTSIFQSLGGDSISAMQVVSQAAAQGMRITMQRILQQKTIEAIGAGLSVAPPSKTTGPVTFDEEEDTEAPFSLSPIQRLFFNLKPEGDNRDNISFLLRLNQKTSHVSLDEALEAVVLRNPMLRARFFELKRGKWFQYISEDTVESYSVSSHTIEDTSSDVMRIVGNSQRSLDIKFGPLLHADLINAPRGQLLFICAHHLVTDFVSFRAIMQQLEEHLQTGTISAPKGFSFQRWCKEQESYIRGLPPQEFPFRLPDPDPSFWGMQDLPNVYGDADTEAVVLDKGLSSAILGAASNGPLEVEAVDVLLSAAMLAFHNVFPERSVPAFFVEGHGREPWDDTIDLSSTVGWFTTILPMVLSQNGCTNTMGALREVKSLRAKFPDKGLAHFASKYYQRKKTTSTTTESPMEVTFNYAGMYQQLERPGSLFSEIPERSLMNLDGFGEALPRFGLVEILGNVDRGHVKLSFTFNRRMRHLDRVRLWMQECRQVLAVMGSQLRHAAPGFPLLRVSAAEMARLSDVVLPGIGVSVGDVEDVYPCSPMQNGMLLSRAGQRGSYVSELFMEVQQREGSIDLARLELAWQALVDRHAALRTVFVESVRADGSFDQVVLRSSRAAVTRVQGSLQGRLHSAPWAPNQPEHRLFVQLKAPGCALLRLDISHVLTDGSSTPTLMQDLQSAYECLDVFKSGPRPLYSSYVKHVSTLSHEEAVNYWKQHLSGASPCHLPQWSDALEGSLEFTSVPRIDSAKTTAFCREIGITVSDLLKAVWALVLRRYTGSESPVFGYLSSGRDEEYGQSLGVFTNIQPCVARLSSTSTVLDVLKMIQDDSIDQIVHRECPLADIIHSTEVTDAAREGLFNTAMSLQRTSSTPEDGQIVIRMAREMDPTEYAVTFLGYVTDTGLDLVIEYLTSKVSPFQAENIAATVAKVVQSIVDKPRSTIQDIDVVSERDKGTLRQWNARLRDSAPVENCIHHLIESIARADPDHVAVDAWDAKLTYGELDRLSSRLAAHLYFLGVRPEVIVPVCMEKSAWTIVAMLSVLKAGGAFVPFDPEAPLDRLLQLLDDTSACFVIASPKTASRLQEHIQQIVVSRTFIARLPERQIPQEVSPENLAYILFTSGSTGTPKGIMMEHSQFLASSTRYSPLLHLNASSRVLQFSAYTFDASIFEIWSTLTSGGCVCQISDEQRMNDVAGAINALGANAMFMTPTMLGLLSPHDVPRIATVITGGEVIPQDVFRTWAPAARVVEAYGPTETAVYATFQAGVQPDSDRLSIGHSFCCVPRVVDPATEALLPVGAAGELWLAGPSVARGYLNNEAQTARAFVARPDWLDAGRVRRFYRTGDLVRFKQDGSLQFVGRKDTQVKIRGQRVELAEVEHQAAAVLGKTAPLAAEVVDAKLVLLVEMQGAPDGAAASLVAMLEAELPKRLPRYMVPSTVLPLKEAFPRMSSGKLDRKALRTIVARLGTELRAGRAERRAAETEGEQKLQLILSRVLNIPLSQIQLDDSFFYLGGDSFLAMKLIAAARAEGLLLSVASVLRHPILSDMAKTMIPVAEASDKKVVSKPFDLVGELATSMQSEVATTFRLQSTDEIEDIYPATPLQEAFMIESSKNPLAYTAQHVVKLPKTADFDIQRFRASWEACVQQSSILRTRLFQTVQTKPPRPMQAVLRKAKVDWEQEDDLQAYLQQARSAPVTLINRVAIIDDKHSCSRYFVWLAHHSLYDGFSLQMLLQRVHDIYVGNTAATKPVPFRTYIEYLNKIRESGAAAQFWRSYLADAPAPTFPPSQSKPAPVDGVMDFNMRIPRREKAEVTLATALQTAWALLVAACSGGAEDVVFGSIVSGRSAPMDGIEEVMGPTITAIPVRVTFSQKERLHDLLLRVQEETSKTIPYEALGLQNIQALSPAASRACSFRNLFVVQPSQPGDASYEVTSEAIDTGSSFSYPITVVCSHLSDAMVNVNVTYASSVISALQVKQMMDQFEIVVQHLLGAPASLSVRGICIQPIDFAAPTTVPGPTAENAPTRSELASEAELLLKTLWAECLDLDDPDAISADDDFLRLGGDSITAMQLSGIARREGFSLRVVDVLSNTTLSDMAACMASLEENTSTPADDAAFSLMPGTMPLGEYLRMAAADVEVQVDDVEDMYPCTPLQEGLMTASSTQAGAYVARLVVDIHLEDLGRFRAAWQSVVATHAILRTRIVHLGPAGMFQVVLKELKSSIAWQTSSNLDEYVAKDQNEPMSFGDALARYGLIVNPTGVQFVWTAHHAIYDAATVSMLSDALDQHYTSRAVTTPPPFSRYISHVAHQDPAASDTFWRAHLAGAQPTPYPLPPSLDYTPRPDTTTTRTIPLPSPPAGITAATLLQAAWAAVLARRSRARDVVLGVVQSGRLAPVPDIARVPGPTVTTAPLRVRFAAPREPVARLLARVQRDATTALPHAHRGLAAIRRVAARACDLRSLLTLLPRGKGARGRRFELAEGRAVGRADAFHTYPLLVECVFDDGAARVAATHDARVIGPRQMAEMLRELEDVVGVFAKGGEETVEVALLRRGGEMCGDGGRWLEVEGREFVAEGVERLVSQALWDREVCVRVVESPEEPGKATLAAFVALGHGYVDDEIAKRLLDALATGAQDRLGRVLPSFMVPTVFMPVRSLSEAPGEEISRHQLAGLPAIAASELQSSALVAQESPAVTEREERLGRLWRTILGVDDVAGNNSFLRLGGDSLDAMKLVAAARREGVLITVREIFDNPILSDMARVSKDAEVRAAAPSTIPPFSIIGGKAEAVVEQVSTACGIDPEVIEDIYPCAPLQEGLMALSNVEKGAYVAEYVVPVPDVERAKTAWKALVDMTPVLRTRIVQTEAWGFLQVVVREDVEILHGSDLHNHLAGARQKPMSLGSRLVLAGIVTEGESGHLVVFAHHAVFDGWAWNLLLHNLHQLYEGQKLLTAQPYNKFIQYIHRELEGGTADEFWRSYLDNADRTSFPPTPASFVPRPDAHETRHVSLTRKGSNSAHTHGSIIQTAWALLISRYTDSEDVVIGVTLSGRTVPVDGIQDMVGPTFTTIPMRFILGSDKPVSELFDGAQDVSINPAQHIGLQRIRQVSSSAQAACDFNSLLVVQPATQGSDAISDNFFLRENKSQLISSFTNYGLVLVCQLLPEGGIEVSVVFDSNLVKHQQAVRVLAQFEHVLQQLCTVESLSVRDVDFLSPEDEADVAAYNTVHEPTANADLCMHHVVERYARTQPDSPAVSSWDGGFTYAELNALADNLAGHLETSMKVLLGDIIPLCFEKSKWTLVAMLAVLKAGAAFLLLDPAHPVTRLESICRKVNAKLAIVSTSLHTLLSHCVHQTIPLNQHLADALPTTHPTVSVTPSHAAYIVTTSGTSGEPKACIIPHASIVAGATSFAATTHLSPSTRALQFASYSFDASIIETLMVWAAGGCTCVLADGRSRADGLAAAIAAQRANWALLTPSLAAVLAPAAVPTLRTVVLGGEAATRELLETWAGAVALLQAYGPCECTPVACCTPGPLGLGAEPRNVGVPLRGVRAWVVLPGDQGRLAPVGSVGELVLEGVTVGEGYVGDAEKSAAAFIGVPAWRRRFQGEAERFYKTGDLVRYGEGGSLVFVGRKDAQVKLRGQRLELAEIECQLRGAMKRRCEVAVELVVPEGQSAAAGMLAAFVAVGGEGAKSALEEALGDARSTLSGVLPSYMVPRVFVPLPALPLSASGKVDRKVLRKLGEKIEDYYDEVEGDLPTTRTEQVLQALWARVLDVQVSRIHTEASFIDLGGDSLAAMRLASKAREAGISLSVADIMRQPRFADMEAKCQPLAETQALPDHKPFSTFPDTEDVSQFLRETLSVELQEIEDVIEATSMQTTMTAAAMSPSQGTVNHVWIDFHGQVNLPRLKEACSKVVNHHGILRTVFVAHEEKLLQVVYRSHTPEFEERQADDNLDDATTALINDNRLRPEAFGKHGLRFCFVHNAPGVPAGRLVMRTPHNLYDGISLPQILEHLRTAYERRALPSPNPSFSAYLGAWRHFQRTSGAEAFWRKALVGSKMTPITTGSRPPLTNALVAGHLTARIPAASLAASKHTFEALLHAAWALVLGALSRGRPRDVVFGRGVANRSLPLPGAAAVVGPCLNALPVRVRLDGHASRGALLAAVADARLAALPFEGLETEALVARCTEWDHGARFSSMLVHNGIDGARAFEQGVLPDWDGVRAGLGWAVSPWDAADVQVTTTPVGGGGVRVDVVVPRGVAGVMLEMLCKTVERLAVEGGEEGLEGVVPVVEECLPVVPPRDSPLCSVPGSPASVSAGLPSTPESYEIVTAEGWGKQEGGGGACTCGFSVVAECVGGRGLG</sequence>
<dbReference type="PROSITE" id="PS00012">
    <property type="entry name" value="PHOSPHOPANTETHEINE"/>
    <property type="match status" value="4"/>
</dbReference>
<keyword evidence="1" id="KW-0596">Phosphopantetheine</keyword>
<dbReference type="FunFam" id="1.10.1200.10:FF:000005">
    <property type="entry name" value="Nonribosomal peptide synthetase 1"/>
    <property type="match status" value="2"/>
</dbReference>
<dbReference type="InterPro" id="IPR001242">
    <property type="entry name" value="Condensation_dom"/>
</dbReference>
<dbReference type="NCBIfam" id="TIGR01733">
    <property type="entry name" value="AA-adenyl-dom"/>
    <property type="match status" value="3"/>
</dbReference>
<dbReference type="CDD" id="cd19545">
    <property type="entry name" value="FUM14_C_NRPS-like"/>
    <property type="match status" value="3"/>
</dbReference>
<dbReference type="InterPro" id="IPR010071">
    <property type="entry name" value="AA_adenyl_dom"/>
</dbReference>
<dbReference type="PANTHER" id="PTHR45527">
    <property type="entry name" value="NONRIBOSOMAL PEPTIDE SYNTHETASE"/>
    <property type="match status" value="1"/>
</dbReference>
<reference evidence="6" key="1">
    <citation type="submission" date="2020-04" db="EMBL/GenBank/DDBJ databases">
        <title>Genome Assembly and Annotation of Botryosphaeria dothidea sdau 11-99, a Latent Pathogen of Apple Fruit Ring Rot in China.</title>
        <authorList>
            <person name="Yu C."/>
            <person name="Diao Y."/>
            <person name="Lu Q."/>
            <person name="Zhao J."/>
            <person name="Cui S."/>
            <person name="Peng C."/>
            <person name="He B."/>
            <person name="Liu H."/>
        </authorList>
    </citation>
    <scope>NUCLEOTIDE SEQUENCE [LARGE SCALE GENOMIC DNA]</scope>
    <source>
        <strain evidence="6">Sdau11-99</strain>
    </source>
</reference>
<dbReference type="Pfam" id="PF00668">
    <property type="entry name" value="Condensation"/>
    <property type="match status" value="6"/>
</dbReference>
<dbReference type="NCBIfam" id="NF003417">
    <property type="entry name" value="PRK04813.1"/>
    <property type="match status" value="3"/>
</dbReference>
<dbReference type="OrthoDB" id="416786at2759"/>
<gene>
    <name evidence="6" type="ORF">GTA08_BOTSDO03856</name>
</gene>
<comment type="caution">
    <text evidence="6">The sequence shown here is derived from an EMBL/GenBank/DDBJ whole genome shotgun (WGS) entry which is preliminary data.</text>
</comment>
<dbReference type="PROSITE" id="PS00455">
    <property type="entry name" value="AMP_BINDING"/>
    <property type="match status" value="3"/>
</dbReference>
<dbReference type="FunFam" id="3.30.559.30:FF:000003">
    <property type="entry name" value="Nonribosomal peptide synthase SidD"/>
    <property type="match status" value="1"/>
</dbReference>
<protein>
    <submittedName>
        <fullName evidence="6">AMP-dependent synthetase/ligase</fullName>
    </submittedName>
</protein>
<feature type="region of interest" description="Disordered" evidence="4">
    <location>
        <begin position="2890"/>
        <end position="2914"/>
    </location>
</feature>
<dbReference type="InterPro" id="IPR000873">
    <property type="entry name" value="AMP-dep_synth/lig_dom"/>
</dbReference>
<evidence type="ECO:0000313" key="7">
    <source>
        <dbReference type="Proteomes" id="UP000572817"/>
    </source>
</evidence>
<organism evidence="6 7">
    <name type="scientific">Botryosphaeria dothidea</name>
    <dbReference type="NCBI Taxonomy" id="55169"/>
    <lineage>
        <taxon>Eukaryota</taxon>
        <taxon>Fungi</taxon>
        <taxon>Dikarya</taxon>
        <taxon>Ascomycota</taxon>
        <taxon>Pezizomycotina</taxon>
        <taxon>Dothideomycetes</taxon>
        <taxon>Dothideomycetes incertae sedis</taxon>
        <taxon>Botryosphaeriales</taxon>
        <taxon>Botryosphaeriaceae</taxon>
        <taxon>Botryosphaeria</taxon>
    </lineage>
</organism>
<evidence type="ECO:0000256" key="2">
    <source>
        <dbReference type="ARBA" id="ARBA00022553"/>
    </source>
</evidence>
<dbReference type="FunFam" id="3.30.300.30:FF:000015">
    <property type="entry name" value="Nonribosomal peptide synthase SidD"/>
    <property type="match status" value="2"/>
</dbReference>
<dbReference type="SUPFAM" id="SSF56801">
    <property type="entry name" value="Acetyl-CoA synthetase-like"/>
    <property type="match status" value="4"/>
</dbReference>
<dbReference type="InterPro" id="IPR045851">
    <property type="entry name" value="AMP-bd_C_sf"/>
</dbReference>
<dbReference type="GO" id="GO:0005737">
    <property type="term" value="C:cytoplasm"/>
    <property type="evidence" value="ECO:0007669"/>
    <property type="project" value="TreeGrafter"/>
</dbReference>
<dbReference type="InterPro" id="IPR020806">
    <property type="entry name" value="PKS_PP-bd"/>
</dbReference>
<dbReference type="PANTHER" id="PTHR45527:SF16">
    <property type="entry name" value="NONRIBOSOMAL PEPTIDE SYNTHASE ATNA-RELATED"/>
    <property type="match status" value="1"/>
</dbReference>
<evidence type="ECO:0000313" key="6">
    <source>
        <dbReference type="EMBL" id="KAF4307517.1"/>
    </source>
</evidence>
<evidence type="ECO:0000256" key="1">
    <source>
        <dbReference type="ARBA" id="ARBA00022450"/>
    </source>
</evidence>
<dbReference type="GO" id="GO:0016874">
    <property type="term" value="F:ligase activity"/>
    <property type="evidence" value="ECO:0007669"/>
    <property type="project" value="UniProtKB-KW"/>
</dbReference>
<keyword evidence="7" id="KW-1185">Reference proteome</keyword>
<keyword evidence="3" id="KW-0436">Ligase</keyword>
<dbReference type="FunFam" id="3.30.559.30:FF:000002">
    <property type="entry name" value="Nonribosomal peptide synthase Pes1"/>
    <property type="match status" value="1"/>
</dbReference>
<dbReference type="Gene3D" id="3.30.559.10">
    <property type="entry name" value="Chloramphenicol acetyltransferase-like domain"/>
    <property type="match status" value="6"/>
</dbReference>
<dbReference type="CDD" id="cd05918">
    <property type="entry name" value="A_NRPS_SidN3_like"/>
    <property type="match status" value="3"/>
</dbReference>
<feature type="domain" description="Carrier" evidence="5">
    <location>
        <begin position="2593"/>
        <end position="2667"/>
    </location>
</feature>
<dbReference type="Proteomes" id="UP000572817">
    <property type="component" value="Unassembled WGS sequence"/>
</dbReference>
<dbReference type="Gene3D" id="1.10.1200.10">
    <property type="entry name" value="ACP-like"/>
    <property type="match status" value="5"/>
</dbReference>
<dbReference type="InterPro" id="IPR036736">
    <property type="entry name" value="ACP-like_sf"/>
</dbReference>
<dbReference type="GO" id="GO:0043041">
    <property type="term" value="P:amino acid activation for nonribosomal peptide biosynthetic process"/>
    <property type="evidence" value="ECO:0007669"/>
    <property type="project" value="TreeGrafter"/>
</dbReference>
<feature type="domain" description="Carrier" evidence="5">
    <location>
        <begin position="3249"/>
        <end position="3323"/>
    </location>
</feature>
<evidence type="ECO:0000256" key="3">
    <source>
        <dbReference type="ARBA" id="ARBA00022598"/>
    </source>
</evidence>
<dbReference type="Gene3D" id="3.40.50.12780">
    <property type="entry name" value="N-terminal domain of ligase-like"/>
    <property type="match status" value="3"/>
</dbReference>
<feature type="domain" description="Carrier" evidence="5">
    <location>
        <begin position="2044"/>
        <end position="2120"/>
    </location>
</feature>
<keyword evidence="2" id="KW-0597">Phosphoprotein</keyword>
<dbReference type="InterPro" id="IPR006162">
    <property type="entry name" value="Ppantetheine_attach_site"/>
</dbReference>
<dbReference type="Pfam" id="PF00550">
    <property type="entry name" value="PP-binding"/>
    <property type="match status" value="5"/>
</dbReference>
<dbReference type="InterPro" id="IPR042099">
    <property type="entry name" value="ANL_N_sf"/>
</dbReference>
<dbReference type="PROSITE" id="PS50075">
    <property type="entry name" value="CARRIER"/>
    <property type="match status" value="5"/>
</dbReference>
<dbReference type="SUPFAM" id="SSF52777">
    <property type="entry name" value="CoA-dependent acyltransferases"/>
    <property type="match status" value="12"/>
</dbReference>
<dbReference type="InterPro" id="IPR020845">
    <property type="entry name" value="AMP-binding_CS"/>
</dbReference>
<dbReference type="Gene3D" id="3.30.300.30">
    <property type="match status" value="4"/>
</dbReference>
<dbReference type="Gene3D" id="3.30.559.30">
    <property type="entry name" value="Nonribosomal peptide synthetase, condensation domain"/>
    <property type="match status" value="6"/>
</dbReference>
<name>A0A8H4IUH9_9PEZI</name>
<feature type="compositionally biased region" description="Low complexity" evidence="4">
    <location>
        <begin position="2900"/>
        <end position="2912"/>
    </location>
</feature>
<dbReference type="InterPro" id="IPR023213">
    <property type="entry name" value="CAT-like_dom_sf"/>
</dbReference>
<accession>A0A8H4IUH9</accession>
<proteinExistence type="predicted"/>
<dbReference type="GO" id="GO:0044550">
    <property type="term" value="P:secondary metabolite biosynthetic process"/>
    <property type="evidence" value="ECO:0007669"/>
    <property type="project" value="TreeGrafter"/>
</dbReference>
<dbReference type="CDD" id="cd19542">
    <property type="entry name" value="CT_NRPS-like"/>
    <property type="match status" value="1"/>
</dbReference>
<dbReference type="SUPFAM" id="SSF47336">
    <property type="entry name" value="ACP-like"/>
    <property type="match status" value="5"/>
</dbReference>